<dbReference type="Pfam" id="PF00106">
    <property type="entry name" value="adh_short"/>
    <property type="match status" value="1"/>
</dbReference>
<proteinExistence type="inferred from homology"/>
<dbReference type="AlphaFoldDB" id="A0A9W7DHK3"/>
<keyword evidence="5" id="KW-1185">Reference proteome</keyword>
<name>A0A9W7DHK3_AMBMO</name>
<evidence type="ECO:0000256" key="1">
    <source>
        <dbReference type="ARBA" id="ARBA00006484"/>
    </source>
</evidence>
<accession>A0A9W7DHK3</accession>
<evidence type="ECO:0000256" key="2">
    <source>
        <dbReference type="ARBA" id="ARBA00022857"/>
    </source>
</evidence>
<comment type="similarity">
    <text evidence="1">Belongs to the short-chain dehydrogenases/reductases (SDR) family.</text>
</comment>
<keyword evidence="3" id="KW-0560">Oxidoreductase</keyword>
<dbReference type="Gene3D" id="3.40.50.720">
    <property type="entry name" value="NAD(P)-binding Rossmann-like Domain"/>
    <property type="match status" value="1"/>
</dbReference>
<gene>
    <name evidence="4" type="ORF">Amon01_000623500</name>
</gene>
<organism evidence="4 5">
    <name type="scientific">Ambrosiozyma monospora</name>
    <name type="common">Yeast</name>
    <name type="synonym">Endomycopsis monosporus</name>
    <dbReference type="NCBI Taxonomy" id="43982"/>
    <lineage>
        <taxon>Eukaryota</taxon>
        <taxon>Fungi</taxon>
        <taxon>Dikarya</taxon>
        <taxon>Ascomycota</taxon>
        <taxon>Saccharomycotina</taxon>
        <taxon>Pichiomycetes</taxon>
        <taxon>Pichiales</taxon>
        <taxon>Pichiaceae</taxon>
        <taxon>Ambrosiozyma</taxon>
    </lineage>
</organism>
<dbReference type="PANTHER" id="PTHR24320:SF282">
    <property type="entry name" value="WW DOMAIN-CONTAINING OXIDOREDUCTASE"/>
    <property type="match status" value="1"/>
</dbReference>
<protein>
    <submittedName>
        <fullName evidence="4">Unnamed protein product</fullName>
    </submittedName>
</protein>
<dbReference type="InterPro" id="IPR002347">
    <property type="entry name" value="SDR_fam"/>
</dbReference>
<dbReference type="InterPro" id="IPR036291">
    <property type="entry name" value="NAD(P)-bd_dom_sf"/>
</dbReference>
<sequence length="255" mass="28637">MSTQQVFNPDNLPYLDPKKDRKVALITGGNSGVGYFTTLHLYLHGYIVYVGGRNKERTTLAIEKIKNEAELRIKKLTSSTVDGDGLKVEVTVGELHYLPIDLVDLKSVDDASKQFLSQEKGQLNLLIHNAGIMATNFSLTKDNFQDQIQTNCISPLLLTDRLIKSMTPPSSAPSSSSPPRIVFLSSLAHAAIQWHIKPEDKLQRTPDLFWRWIRYGQSKLVGIYLAKSLSKRYPQILSTAVHPAIVACFPENWWC</sequence>
<dbReference type="SUPFAM" id="SSF51735">
    <property type="entry name" value="NAD(P)-binding Rossmann-fold domains"/>
    <property type="match status" value="1"/>
</dbReference>
<evidence type="ECO:0000256" key="3">
    <source>
        <dbReference type="ARBA" id="ARBA00023002"/>
    </source>
</evidence>
<dbReference type="EMBL" id="BSXU01003859">
    <property type="protein sequence ID" value="GMG40493.1"/>
    <property type="molecule type" value="Genomic_DNA"/>
</dbReference>
<evidence type="ECO:0000313" key="5">
    <source>
        <dbReference type="Proteomes" id="UP001165063"/>
    </source>
</evidence>
<keyword evidence="2" id="KW-0521">NADP</keyword>
<dbReference type="OrthoDB" id="191139at2759"/>
<evidence type="ECO:0000313" key="4">
    <source>
        <dbReference type="EMBL" id="GMG40493.1"/>
    </source>
</evidence>
<comment type="caution">
    <text evidence="4">The sequence shown here is derived from an EMBL/GenBank/DDBJ whole genome shotgun (WGS) entry which is preliminary data.</text>
</comment>
<dbReference type="PANTHER" id="PTHR24320">
    <property type="entry name" value="RETINOL DEHYDROGENASE"/>
    <property type="match status" value="1"/>
</dbReference>
<dbReference type="GO" id="GO:0016491">
    <property type="term" value="F:oxidoreductase activity"/>
    <property type="evidence" value="ECO:0007669"/>
    <property type="project" value="UniProtKB-KW"/>
</dbReference>
<reference evidence="4" key="1">
    <citation type="submission" date="2023-04" db="EMBL/GenBank/DDBJ databases">
        <title>Ambrosiozyma monospora NBRC 1965.</title>
        <authorList>
            <person name="Ichikawa N."/>
            <person name="Sato H."/>
            <person name="Tonouchi N."/>
        </authorList>
    </citation>
    <scope>NUCLEOTIDE SEQUENCE</scope>
    <source>
        <strain evidence="4">NBRC 1965</strain>
    </source>
</reference>
<dbReference type="Proteomes" id="UP001165063">
    <property type="component" value="Unassembled WGS sequence"/>
</dbReference>